<dbReference type="InParanoid" id="A0A2J7PZ97"/>
<evidence type="ECO:0000313" key="3">
    <source>
        <dbReference type="Proteomes" id="UP000235965"/>
    </source>
</evidence>
<name>A0A2J7PZ97_9NEOP</name>
<keyword evidence="3" id="KW-1185">Reference proteome</keyword>
<reference evidence="2 3" key="1">
    <citation type="submission" date="2017-12" db="EMBL/GenBank/DDBJ databases">
        <title>Hemimetabolous genomes reveal molecular basis of termite eusociality.</title>
        <authorList>
            <person name="Harrison M.C."/>
            <person name="Jongepier E."/>
            <person name="Robertson H.M."/>
            <person name="Arning N."/>
            <person name="Bitard-Feildel T."/>
            <person name="Chao H."/>
            <person name="Childers C.P."/>
            <person name="Dinh H."/>
            <person name="Doddapaneni H."/>
            <person name="Dugan S."/>
            <person name="Gowin J."/>
            <person name="Greiner C."/>
            <person name="Han Y."/>
            <person name="Hu H."/>
            <person name="Hughes D.S.T."/>
            <person name="Huylmans A.-K."/>
            <person name="Kemena C."/>
            <person name="Kremer L.P.M."/>
            <person name="Lee S.L."/>
            <person name="Lopez-Ezquerra A."/>
            <person name="Mallet L."/>
            <person name="Monroy-Kuhn J.M."/>
            <person name="Moser A."/>
            <person name="Murali S.C."/>
            <person name="Muzny D.M."/>
            <person name="Otani S."/>
            <person name="Piulachs M.-D."/>
            <person name="Poelchau M."/>
            <person name="Qu J."/>
            <person name="Schaub F."/>
            <person name="Wada-Katsumata A."/>
            <person name="Worley K.C."/>
            <person name="Xie Q."/>
            <person name="Ylla G."/>
            <person name="Poulsen M."/>
            <person name="Gibbs R.A."/>
            <person name="Schal C."/>
            <person name="Richards S."/>
            <person name="Belles X."/>
            <person name="Korb J."/>
            <person name="Bornberg-Bauer E."/>
        </authorList>
    </citation>
    <scope>NUCLEOTIDE SEQUENCE [LARGE SCALE GENOMIC DNA]</scope>
    <source>
        <tissue evidence="2">Whole body</tissue>
    </source>
</reference>
<dbReference type="AlphaFoldDB" id="A0A2J7PZ97"/>
<gene>
    <name evidence="2" type="ORF">B7P43_G11274</name>
</gene>
<comment type="caution">
    <text evidence="2">The sequence shown here is derived from an EMBL/GenBank/DDBJ whole genome shotgun (WGS) entry which is preliminary data.</text>
</comment>
<protein>
    <submittedName>
        <fullName evidence="2">Uncharacterized protein</fullName>
    </submittedName>
</protein>
<dbReference type="Proteomes" id="UP000235965">
    <property type="component" value="Unassembled WGS sequence"/>
</dbReference>
<dbReference type="EMBL" id="NEVH01020337">
    <property type="protein sequence ID" value="PNF21663.1"/>
    <property type="molecule type" value="Genomic_DNA"/>
</dbReference>
<sequence>MGMQVKSVLAALVALVFATEGRFFYDYLPPLLLAEHPYAVDESVATVPLVLVAQDRLQVVPVTDVQIAGYSLTQPLVTLLAPDEPEAMPAVQFALPRPIWVSEPEVPITFPSAFTIVHDGICMPIPVGAVIAPVPAGIYISHTRPIAVSVVYAVPTGPLPPQYHLPYPTRRPNVTTDKIPEVVTVTTSPEKPQPTPEGVAVTSSPEKPKPTPGAVTVTTRPEKPQLITVLDFPSTVQTPPVLVFQPPTDSELENRNPPQGVVPAGIVQSAAPTPNLSVFINSKESAVLQELRDKANRLKASRT</sequence>
<organism evidence="2 3">
    <name type="scientific">Cryptotermes secundus</name>
    <dbReference type="NCBI Taxonomy" id="105785"/>
    <lineage>
        <taxon>Eukaryota</taxon>
        <taxon>Metazoa</taxon>
        <taxon>Ecdysozoa</taxon>
        <taxon>Arthropoda</taxon>
        <taxon>Hexapoda</taxon>
        <taxon>Insecta</taxon>
        <taxon>Pterygota</taxon>
        <taxon>Neoptera</taxon>
        <taxon>Polyneoptera</taxon>
        <taxon>Dictyoptera</taxon>
        <taxon>Blattodea</taxon>
        <taxon>Blattoidea</taxon>
        <taxon>Termitoidae</taxon>
        <taxon>Kalotermitidae</taxon>
        <taxon>Cryptotermitinae</taxon>
        <taxon>Cryptotermes</taxon>
    </lineage>
</organism>
<proteinExistence type="predicted"/>
<dbReference type="OrthoDB" id="6816087at2759"/>
<accession>A0A2J7PZ97</accession>
<evidence type="ECO:0000313" key="2">
    <source>
        <dbReference type="EMBL" id="PNF21663.1"/>
    </source>
</evidence>
<evidence type="ECO:0000256" key="1">
    <source>
        <dbReference type="SAM" id="MobiDB-lite"/>
    </source>
</evidence>
<feature type="region of interest" description="Disordered" evidence="1">
    <location>
        <begin position="185"/>
        <end position="218"/>
    </location>
</feature>